<evidence type="ECO:0000256" key="1">
    <source>
        <dbReference type="SAM" id="MobiDB-lite"/>
    </source>
</evidence>
<dbReference type="InterPro" id="IPR041033">
    <property type="entry name" value="SpaA_PFL_dom_1"/>
</dbReference>
<organism evidence="4 5">
    <name type="scientific">Bifidobacterium pullorum subsp. saeculare</name>
    <dbReference type="NCBI Taxonomy" id="78257"/>
    <lineage>
        <taxon>Bacteria</taxon>
        <taxon>Bacillati</taxon>
        <taxon>Actinomycetota</taxon>
        <taxon>Actinomycetes</taxon>
        <taxon>Bifidobacteriales</taxon>
        <taxon>Bifidobacteriaceae</taxon>
        <taxon>Bifidobacterium</taxon>
    </lineage>
</organism>
<sequence>MTPEEKHGVFFGREVFHLSYTVTLDEHDSWFVQTESEEIVNRYGCEGSYCNVPGVTQTTKAATLRSRAAMLQSDGDGEIIESGGSIGKMPTFTTSSYDNVTFNAHKAFAGIPPESDRYGVLLEALGNTEDKDAPTLDTATPMPGRQYQPTGSDLSEDWFGPKTYVAPFTVAQGSSTGTAKISISYLSVDVSVRGSAAKGESRWFSYKLCEVHGTGTDAECVTQADSDRDGIQYDLSQYELWIRGTLTEDKGLIAIDHQQSYVLKTQNSDGLKVSKQYPLDGFKPTFSNKAPGTFSFTKQGANGQKLAEAKFTVTPTNDENQPLWFTKTVDGAFRYCPTDEVKQGDSGSHYCETAPSGEGASQQPAYDYIVTGSEGSATVTGINLTDFLPKDGNGGYTGSAAFTVTEIEPAPGYALADPAPSFTVTFGVDGTVTYSRDKSQRWVAIGADDATSCGTKLTGEHANEGCPVTVTNAAFRFLKTDWDGKPLAGATFQIFGPHGQTVRFIEKSGIYSYSENSDTNELVSGSDGIVTVANLPAGRYRVKETAAPQGYMKPGDGVWFDLTVDAQGQARFSGIDPDIIKSDIIKAGCDDVTPSNTLPTCVAQVRNAPQLTYLPKTGGQSSIAPAIFIAAMAAGGLALYRRSGMALLRRTPSIGRR</sequence>
<dbReference type="Pfam" id="PF17802">
    <property type="entry name" value="SpaA"/>
    <property type="match status" value="1"/>
</dbReference>
<proteinExistence type="predicted"/>
<dbReference type="SUPFAM" id="SSF49478">
    <property type="entry name" value="Cna protein B-type domain"/>
    <property type="match status" value="1"/>
</dbReference>
<gene>
    <name evidence="4" type="ORF">H7U32_06905</name>
</gene>
<dbReference type="GO" id="GO:0005975">
    <property type="term" value="P:carbohydrate metabolic process"/>
    <property type="evidence" value="ECO:0007669"/>
    <property type="project" value="UniProtKB-ARBA"/>
</dbReference>
<dbReference type="NCBIfam" id="TIGR01167">
    <property type="entry name" value="LPXTG_anchor"/>
    <property type="match status" value="1"/>
</dbReference>
<evidence type="ECO:0000313" key="4">
    <source>
        <dbReference type="EMBL" id="MBM6700035.1"/>
    </source>
</evidence>
<keyword evidence="2" id="KW-1133">Transmembrane helix</keyword>
<reference evidence="4" key="2">
    <citation type="journal article" date="2021" name="Sci. Rep.">
        <title>The distribution of antibiotic resistance genes in chicken gut microbiota commensals.</title>
        <authorList>
            <person name="Juricova H."/>
            <person name="Matiasovicova J."/>
            <person name="Kubasova T."/>
            <person name="Cejkova D."/>
            <person name="Rychlik I."/>
        </authorList>
    </citation>
    <scope>NUCLEOTIDE SEQUENCE</scope>
    <source>
        <strain evidence="4">An836</strain>
    </source>
</reference>
<accession>A0A938WYQ0</accession>
<evidence type="ECO:0000313" key="5">
    <source>
        <dbReference type="Proteomes" id="UP000718821"/>
    </source>
</evidence>
<dbReference type="InterPro" id="IPR013783">
    <property type="entry name" value="Ig-like_fold"/>
</dbReference>
<dbReference type="Proteomes" id="UP000718821">
    <property type="component" value="Unassembled WGS sequence"/>
</dbReference>
<evidence type="ECO:0000259" key="3">
    <source>
        <dbReference type="Pfam" id="PF17802"/>
    </source>
</evidence>
<name>A0A938WYQ0_9BIFI</name>
<dbReference type="EMBL" id="JACLYU010000012">
    <property type="protein sequence ID" value="MBM6700035.1"/>
    <property type="molecule type" value="Genomic_DNA"/>
</dbReference>
<evidence type="ECO:0000256" key="2">
    <source>
        <dbReference type="SAM" id="Phobius"/>
    </source>
</evidence>
<keyword evidence="5" id="KW-1185">Reference proteome</keyword>
<feature type="region of interest" description="Disordered" evidence="1">
    <location>
        <begin position="130"/>
        <end position="152"/>
    </location>
</feature>
<keyword evidence="2" id="KW-0812">Transmembrane</keyword>
<feature type="domain" description="SpaA-like prealbumin fold" evidence="3">
    <location>
        <begin position="475"/>
        <end position="557"/>
    </location>
</feature>
<reference evidence="4" key="1">
    <citation type="submission" date="2020-08" db="EMBL/GenBank/DDBJ databases">
        <authorList>
            <person name="Cejkova D."/>
            <person name="Kubasova T."/>
            <person name="Jahodarova E."/>
            <person name="Rychlik I."/>
        </authorList>
    </citation>
    <scope>NUCLEOTIDE SEQUENCE</scope>
    <source>
        <strain evidence="4">An836</strain>
    </source>
</reference>
<keyword evidence="2" id="KW-0472">Membrane</keyword>
<dbReference type="RefSeq" id="WP_204469262.1">
    <property type="nucleotide sequence ID" value="NZ_JACLYU010000012.1"/>
</dbReference>
<protein>
    <submittedName>
        <fullName evidence="4">Prealbumin-like fold domain-containing protein</fullName>
    </submittedName>
</protein>
<comment type="caution">
    <text evidence="4">The sequence shown here is derived from an EMBL/GenBank/DDBJ whole genome shotgun (WGS) entry which is preliminary data.</text>
</comment>
<feature type="transmembrane region" description="Helical" evidence="2">
    <location>
        <begin position="622"/>
        <end position="640"/>
    </location>
</feature>
<dbReference type="Gene3D" id="2.60.40.10">
    <property type="entry name" value="Immunoglobulins"/>
    <property type="match status" value="2"/>
</dbReference>
<dbReference type="AlphaFoldDB" id="A0A938WYQ0"/>